<comment type="caution">
    <text evidence="3">The sequence shown here is derived from an EMBL/GenBank/DDBJ whole genome shotgun (WGS) entry which is preliminary data.</text>
</comment>
<dbReference type="InterPro" id="IPR000387">
    <property type="entry name" value="Tyr_Pase_dom"/>
</dbReference>
<evidence type="ECO:0000313" key="4">
    <source>
        <dbReference type="Proteomes" id="UP000230154"/>
    </source>
</evidence>
<feature type="domain" description="Tyrosine-protein phosphatase" evidence="1">
    <location>
        <begin position="11"/>
        <end position="151"/>
    </location>
</feature>
<gene>
    <name evidence="3" type="ORF">COU35_00710</name>
</gene>
<dbReference type="InterPro" id="IPR020422">
    <property type="entry name" value="TYR_PHOSPHATASE_DUAL_dom"/>
</dbReference>
<dbReference type="PANTHER" id="PTHR47216">
    <property type="match status" value="1"/>
</dbReference>
<dbReference type="Proteomes" id="UP000230154">
    <property type="component" value="Unassembled WGS sequence"/>
</dbReference>
<feature type="domain" description="Tyrosine specific protein phosphatases" evidence="2">
    <location>
        <begin position="91"/>
        <end position="140"/>
    </location>
</feature>
<dbReference type="InterPro" id="IPR000340">
    <property type="entry name" value="Dual-sp_phosphatase_cat-dom"/>
</dbReference>
<evidence type="ECO:0000313" key="3">
    <source>
        <dbReference type="EMBL" id="PIR74783.1"/>
    </source>
</evidence>
<dbReference type="SMART" id="SM00195">
    <property type="entry name" value="DSPc"/>
    <property type="match status" value="1"/>
</dbReference>
<dbReference type="PROSITE" id="PS50056">
    <property type="entry name" value="TYR_PHOSPHATASE_2"/>
    <property type="match status" value="1"/>
</dbReference>
<dbReference type="InterPro" id="IPR029021">
    <property type="entry name" value="Prot-tyrosine_phosphatase-like"/>
</dbReference>
<dbReference type="Gene3D" id="3.90.190.10">
    <property type="entry name" value="Protein tyrosine phosphatase superfamily"/>
    <property type="match status" value="1"/>
</dbReference>
<dbReference type="PROSITE" id="PS50054">
    <property type="entry name" value="TYR_PHOSPHATASE_DUAL"/>
    <property type="match status" value="1"/>
</dbReference>
<dbReference type="SUPFAM" id="SSF52799">
    <property type="entry name" value="(Phosphotyrosine protein) phosphatases II"/>
    <property type="match status" value="1"/>
</dbReference>
<organism evidence="3 4">
    <name type="scientific">Candidatus Magasanikbacteria bacterium CG10_big_fil_rev_8_21_14_0_10_47_10</name>
    <dbReference type="NCBI Taxonomy" id="1974652"/>
    <lineage>
        <taxon>Bacteria</taxon>
        <taxon>Candidatus Magasanikiibacteriota</taxon>
    </lineage>
</organism>
<accession>A0A2H0TRI2</accession>
<dbReference type="AlphaFoldDB" id="A0A2H0TRI2"/>
<dbReference type="PANTHER" id="PTHR47216:SF4">
    <property type="entry name" value="OS01G0859400 PROTEIN"/>
    <property type="match status" value="1"/>
</dbReference>
<proteinExistence type="predicted"/>
<name>A0A2H0TRI2_9BACT</name>
<sequence>MNNHPDHKPLDYDYITDGIYVGTNFCCQAHSTPLEQEVIEADISLEADRVDAPFGVQFYLWLPVEDHTAPSNEQLAVGVNMLETLVRLKKKVYVHCKNGHGRAPTLVAAYLIKQGKTPIEAVKFLRSKRTSIHLQDVQQAGLREFYARNEPTE</sequence>
<dbReference type="Pfam" id="PF00782">
    <property type="entry name" value="DSPc"/>
    <property type="match status" value="1"/>
</dbReference>
<dbReference type="EMBL" id="PFCB01000006">
    <property type="protein sequence ID" value="PIR74783.1"/>
    <property type="molecule type" value="Genomic_DNA"/>
</dbReference>
<evidence type="ECO:0000259" key="2">
    <source>
        <dbReference type="PROSITE" id="PS50056"/>
    </source>
</evidence>
<reference evidence="4" key="1">
    <citation type="submission" date="2017-09" db="EMBL/GenBank/DDBJ databases">
        <title>Depth-based differentiation of microbial function through sediment-hosted aquifers and enrichment of novel symbionts in the deep terrestrial subsurface.</title>
        <authorList>
            <person name="Probst A.J."/>
            <person name="Ladd B."/>
            <person name="Jarett J.K."/>
            <person name="Geller-Mcgrath D.E."/>
            <person name="Sieber C.M.K."/>
            <person name="Emerson J.B."/>
            <person name="Anantharaman K."/>
            <person name="Thomas B.C."/>
            <person name="Malmstrom R."/>
            <person name="Stieglmeier M."/>
            <person name="Klingl A."/>
            <person name="Woyke T."/>
            <person name="Ryan C.M."/>
            <person name="Banfield J.F."/>
        </authorList>
    </citation>
    <scope>NUCLEOTIDE SEQUENCE [LARGE SCALE GENOMIC DNA]</scope>
</reference>
<evidence type="ECO:0000259" key="1">
    <source>
        <dbReference type="PROSITE" id="PS50054"/>
    </source>
</evidence>
<protein>
    <submittedName>
        <fullName evidence="3">Uncharacterized protein</fullName>
    </submittedName>
</protein>